<dbReference type="EMBL" id="JACHND010000001">
    <property type="protein sequence ID" value="MBB4699299.1"/>
    <property type="molecule type" value="Genomic_DNA"/>
</dbReference>
<sequence length="101" mass="10671">MAYIDQANLAADATFQLRLKVAMATAATQIAGEAKAQMSDAVYAKRQALAADVLRQPAKWVESFAWAVTSNAAITAASLDSDIQFTVNSMWSDIAGVTGTD</sequence>
<evidence type="ECO:0000313" key="1">
    <source>
        <dbReference type="EMBL" id="MBB4699299.1"/>
    </source>
</evidence>
<organism evidence="1 2">
    <name type="scientific">Sphaerisporangium siamense</name>
    <dbReference type="NCBI Taxonomy" id="795645"/>
    <lineage>
        <taxon>Bacteria</taxon>
        <taxon>Bacillati</taxon>
        <taxon>Actinomycetota</taxon>
        <taxon>Actinomycetes</taxon>
        <taxon>Streptosporangiales</taxon>
        <taxon>Streptosporangiaceae</taxon>
        <taxon>Sphaerisporangium</taxon>
    </lineage>
</organism>
<evidence type="ECO:0000313" key="2">
    <source>
        <dbReference type="Proteomes" id="UP000542210"/>
    </source>
</evidence>
<reference evidence="1 2" key="1">
    <citation type="submission" date="2020-08" db="EMBL/GenBank/DDBJ databases">
        <title>Sequencing the genomes of 1000 actinobacteria strains.</title>
        <authorList>
            <person name="Klenk H.-P."/>
        </authorList>
    </citation>
    <scope>NUCLEOTIDE SEQUENCE [LARGE SCALE GENOMIC DNA]</scope>
    <source>
        <strain evidence="1 2">DSM 45784</strain>
    </source>
</reference>
<protein>
    <submittedName>
        <fullName evidence="1">Uncharacterized protein</fullName>
    </submittedName>
</protein>
<accession>A0A7W7D2V2</accession>
<comment type="caution">
    <text evidence="1">The sequence shown here is derived from an EMBL/GenBank/DDBJ whole genome shotgun (WGS) entry which is preliminary data.</text>
</comment>
<name>A0A7W7D2V2_9ACTN</name>
<proteinExistence type="predicted"/>
<gene>
    <name evidence="1" type="ORF">BJ982_000843</name>
</gene>
<keyword evidence="2" id="KW-1185">Reference proteome</keyword>
<dbReference type="RefSeq" id="WP_184876728.1">
    <property type="nucleotide sequence ID" value="NZ_BOOV01000052.1"/>
</dbReference>
<dbReference type="AlphaFoldDB" id="A0A7W7D2V2"/>
<dbReference type="Proteomes" id="UP000542210">
    <property type="component" value="Unassembled WGS sequence"/>
</dbReference>